<dbReference type="Proteomes" id="UP000009226">
    <property type="component" value="Chromosome"/>
</dbReference>
<reference evidence="1 2" key="1">
    <citation type="submission" date="2011-05" db="EMBL/GenBank/DDBJ databases">
        <title>Complete sequence of Desulfotomaculum carboxydivorans CO-1-SRB.</title>
        <authorList>
            <consortium name="US DOE Joint Genome Institute"/>
            <person name="Lucas S."/>
            <person name="Han J."/>
            <person name="Lapidus A."/>
            <person name="Cheng J.-F."/>
            <person name="Goodwin L."/>
            <person name="Pitluck S."/>
            <person name="Peters L."/>
            <person name="Mikhailova N."/>
            <person name="Lu M."/>
            <person name="Han C."/>
            <person name="Tapia R."/>
            <person name="Land M."/>
            <person name="Hauser L."/>
            <person name="Kyrpides N."/>
            <person name="Ivanova N."/>
            <person name="Pagani I."/>
            <person name="Stams A."/>
            <person name="Plugge C."/>
            <person name="Muyzer G."/>
            <person name="Kuever J."/>
            <person name="Parshina S."/>
            <person name="Ivanova A."/>
            <person name="Nazina T."/>
            <person name="Woyke T."/>
        </authorList>
    </citation>
    <scope>NUCLEOTIDE SEQUENCE [LARGE SCALE GENOMIC DNA]</scope>
    <source>
        <strain evidence="2">DSM 14880 / VKM B-2319 / CO-1-SRB</strain>
    </source>
</reference>
<organism evidence="1 2">
    <name type="scientific">Desulfotomaculum nigrificans (strain DSM 14880 / VKM B-2319 / CO-1-SRB)</name>
    <name type="common">Desulfotomaculum carboxydivorans</name>
    <dbReference type="NCBI Taxonomy" id="868595"/>
    <lineage>
        <taxon>Bacteria</taxon>
        <taxon>Bacillati</taxon>
        <taxon>Bacillota</taxon>
        <taxon>Clostridia</taxon>
        <taxon>Eubacteriales</taxon>
        <taxon>Desulfotomaculaceae</taxon>
        <taxon>Desulfotomaculum</taxon>
    </lineage>
</organism>
<dbReference type="AlphaFoldDB" id="F6B6E0"/>
<accession>F6B6E0</accession>
<sequence length="69" mass="7330">MPGFSGTGPTGKGPMTGRGRGYCIGYVDAGNVADVANFQRGMRRRRQLCGANNVPGAKMAIQQIEKKTE</sequence>
<name>F6B6E0_DESCC</name>
<dbReference type="InterPro" id="IPR035205">
    <property type="entry name" value="DUF5320"/>
</dbReference>
<dbReference type="EMBL" id="CP002736">
    <property type="protein sequence ID" value="AEF93211.1"/>
    <property type="molecule type" value="Genomic_DNA"/>
</dbReference>
<evidence type="ECO:0000313" key="1">
    <source>
        <dbReference type="EMBL" id="AEF93211.1"/>
    </source>
</evidence>
<dbReference type="Pfam" id="PF17253">
    <property type="entry name" value="DUF5320"/>
    <property type="match status" value="1"/>
</dbReference>
<gene>
    <name evidence="1" type="ordered locus">Desca_0314</name>
</gene>
<evidence type="ECO:0000313" key="2">
    <source>
        <dbReference type="Proteomes" id="UP000009226"/>
    </source>
</evidence>
<protein>
    <submittedName>
        <fullName evidence="1">Uncharacterized protein</fullName>
    </submittedName>
</protein>
<proteinExistence type="predicted"/>
<keyword evidence="2" id="KW-1185">Reference proteome</keyword>
<dbReference type="RefSeq" id="WP_013809536.1">
    <property type="nucleotide sequence ID" value="NC_015565.1"/>
</dbReference>
<dbReference type="HOGENOM" id="CLU_2769041_0_0_9"/>
<dbReference type="KEGG" id="dca:Desca_0314"/>